<feature type="domain" description="Radical SAM core" evidence="5">
    <location>
        <begin position="38"/>
        <end position="290"/>
    </location>
</feature>
<dbReference type="Pfam" id="PF04055">
    <property type="entry name" value="Radical_SAM"/>
    <property type="match status" value="1"/>
</dbReference>
<evidence type="ECO:0000256" key="1">
    <source>
        <dbReference type="ARBA" id="ARBA00022723"/>
    </source>
</evidence>
<dbReference type="RefSeq" id="WP_285273609.1">
    <property type="nucleotide sequence ID" value="NZ_JASNVW010000002.1"/>
</dbReference>
<dbReference type="Gene3D" id="3.80.30.30">
    <property type="match status" value="1"/>
</dbReference>
<dbReference type="GO" id="GO:0046872">
    <property type="term" value="F:metal ion binding"/>
    <property type="evidence" value="ECO:0007669"/>
    <property type="project" value="UniProtKB-KW"/>
</dbReference>
<evidence type="ECO:0000256" key="4">
    <source>
        <dbReference type="SAM" id="Coils"/>
    </source>
</evidence>
<organism evidence="6 7">
    <name type="scientific">Ignisphaera cupida</name>
    <dbReference type="NCBI Taxonomy" id="3050454"/>
    <lineage>
        <taxon>Archaea</taxon>
        <taxon>Thermoproteota</taxon>
        <taxon>Thermoprotei</taxon>
        <taxon>Desulfurococcales</taxon>
        <taxon>Desulfurococcaceae</taxon>
        <taxon>Ignisphaera</taxon>
    </lineage>
</organism>
<evidence type="ECO:0000256" key="2">
    <source>
        <dbReference type="ARBA" id="ARBA00023004"/>
    </source>
</evidence>
<dbReference type="Proteomes" id="UP001529235">
    <property type="component" value="Unassembled WGS sequence"/>
</dbReference>
<keyword evidence="4" id="KW-0175">Coiled coil</keyword>
<evidence type="ECO:0000256" key="3">
    <source>
        <dbReference type="ARBA" id="ARBA00023014"/>
    </source>
</evidence>
<sequence>MATDISFITSLKKELKEKIRKLLSEEEAEIAARDAHAKRSPRPCGLTIHTSIGCVYQCRYCYIYDMGFKPTITPYPLTGIQLVYALLLNKYFIPSANGTYLAIGSVSEPFHLLVKEKTIEYIKAIYTYLGNPVQFSTKAFISKYDAEKIAKASNNKISPLITIITMSNWHNLEPYAPTPEKRLETVRNLREAGLKPFLFIRPIIPGVTDREFKEIIDLGGEYGAVGVVAGGLRVTKNILEKLREAGANVGEILRRLRVPPEKMKPGMQYEINVADIKTEIQRYARKKGLVYFPSACMANLYTHGMFCWRMMLYNVKGHDLKKPSQSEISNLLREMNFKPHNIVIGQSTIVAEGTCSGCDPIMISEIVKHSYKICLKLHIKRNMK</sequence>
<dbReference type="SFLD" id="SFLDS00029">
    <property type="entry name" value="Radical_SAM"/>
    <property type="match status" value="1"/>
</dbReference>
<comment type="caution">
    <text evidence="6">The sequence shown here is derived from an EMBL/GenBank/DDBJ whole genome shotgun (WGS) entry which is preliminary data.</text>
</comment>
<dbReference type="PANTHER" id="PTHR43432">
    <property type="entry name" value="SLR0285 PROTEIN"/>
    <property type="match status" value="1"/>
</dbReference>
<name>A0ABD4Z6L2_9CREN</name>
<feature type="coiled-coil region" evidence="4">
    <location>
        <begin position="5"/>
        <end position="32"/>
    </location>
</feature>
<accession>A0ABD4Z6L2</accession>
<dbReference type="InterPro" id="IPR040086">
    <property type="entry name" value="MJ0683-like"/>
</dbReference>
<proteinExistence type="predicted"/>
<keyword evidence="1" id="KW-0479">Metal-binding</keyword>
<dbReference type="AlphaFoldDB" id="A0ABD4Z6L2"/>
<dbReference type="GO" id="GO:0051536">
    <property type="term" value="F:iron-sulfur cluster binding"/>
    <property type="evidence" value="ECO:0007669"/>
    <property type="project" value="UniProtKB-KW"/>
</dbReference>
<gene>
    <name evidence="6" type="ORF">QPL79_04595</name>
</gene>
<evidence type="ECO:0000259" key="5">
    <source>
        <dbReference type="PROSITE" id="PS51918"/>
    </source>
</evidence>
<dbReference type="PANTHER" id="PTHR43432:SF4">
    <property type="entry name" value="RADICAL SAM CORE DOMAIN-CONTAINING PROTEIN"/>
    <property type="match status" value="1"/>
</dbReference>
<evidence type="ECO:0000313" key="7">
    <source>
        <dbReference type="Proteomes" id="UP001529235"/>
    </source>
</evidence>
<reference evidence="6 7" key="1">
    <citation type="submission" date="2023-05" db="EMBL/GenBank/DDBJ databases">
        <title>A new hyperthermophilic archaea 'Ignisphaera cupida' sp. nov. and description of the family 'Ignisphaeraceae' fam. nov.</title>
        <authorList>
            <person name="Podosokorskaya O.A."/>
            <person name="Elcheninov A.G."/>
            <person name="Klukina A."/>
            <person name="Merkel A.Y."/>
        </authorList>
    </citation>
    <scope>NUCLEOTIDE SEQUENCE [LARGE SCALE GENOMIC DNA]</scope>
    <source>
        <strain evidence="6 7">4213-co</strain>
    </source>
</reference>
<dbReference type="InterPro" id="IPR058240">
    <property type="entry name" value="rSAM_sf"/>
</dbReference>
<protein>
    <submittedName>
        <fullName evidence="6">Radical SAM protein</fullName>
    </submittedName>
</protein>
<keyword evidence="7" id="KW-1185">Reference proteome</keyword>
<dbReference type="SFLD" id="SFLDG01084">
    <property type="entry name" value="Uncharacterised_Radical_SAM_Su"/>
    <property type="match status" value="1"/>
</dbReference>
<dbReference type="InterPro" id="IPR007197">
    <property type="entry name" value="rSAM"/>
</dbReference>
<keyword evidence="2" id="KW-0408">Iron</keyword>
<dbReference type="EMBL" id="JASNVW010000002">
    <property type="protein sequence ID" value="MDK6028632.1"/>
    <property type="molecule type" value="Genomic_DNA"/>
</dbReference>
<evidence type="ECO:0000313" key="6">
    <source>
        <dbReference type="EMBL" id="MDK6028632.1"/>
    </source>
</evidence>
<dbReference type="SUPFAM" id="SSF102114">
    <property type="entry name" value="Radical SAM enzymes"/>
    <property type="match status" value="1"/>
</dbReference>
<dbReference type="PROSITE" id="PS51918">
    <property type="entry name" value="RADICAL_SAM"/>
    <property type="match status" value="1"/>
</dbReference>
<keyword evidence="3" id="KW-0411">Iron-sulfur</keyword>